<dbReference type="Gene3D" id="3.40.190.10">
    <property type="entry name" value="Periplasmic binding protein-like II"/>
    <property type="match status" value="1"/>
</dbReference>
<organism evidence="8">
    <name type="scientific">metagenome</name>
    <dbReference type="NCBI Taxonomy" id="256318"/>
    <lineage>
        <taxon>unclassified sequences</taxon>
        <taxon>metagenomes</taxon>
    </lineage>
</organism>
<dbReference type="GO" id="GO:1904680">
    <property type="term" value="F:peptide transmembrane transporter activity"/>
    <property type="evidence" value="ECO:0007669"/>
    <property type="project" value="TreeGrafter"/>
</dbReference>
<dbReference type="InterPro" id="IPR000914">
    <property type="entry name" value="SBP_5_dom"/>
</dbReference>
<keyword evidence="6" id="KW-0812">Transmembrane</keyword>
<reference evidence="8" key="1">
    <citation type="submission" date="2015-08" db="EMBL/GenBank/DDBJ databases">
        <authorList>
            <person name="Babu N.S."/>
            <person name="Beckwith C.J."/>
            <person name="Beseler K.G."/>
            <person name="Brison A."/>
            <person name="Carone J.V."/>
            <person name="Caskin T.P."/>
            <person name="Diamond M."/>
            <person name="Durham M.E."/>
            <person name="Foxe J.M."/>
            <person name="Go M."/>
            <person name="Henderson B.A."/>
            <person name="Jones I.B."/>
            <person name="McGettigan J.A."/>
            <person name="Micheletti S.J."/>
            <person name="Nasrallah M.E."/>
            <person name="Ortiz D."/>
            <person name="Piller C.R."/>
            <person name="Privatt S.R."/>
            <person name="Schneider S.L."/>
            <person name="Sharp S."/>
            <person name="Smith T.C."/>
            <person name="Stanton J.D."/>
            <person name="Ullery H.E."/>
            <person name="Wilson R.J."/>
            <person name="Serrano M.G."/>
            <person name="Buck G."/>
            <person name="Lee V."/>
            <person name="Wang Y."/>
            <person name="Carvalho R."/>
            <person name="Voegtly L."/>
            <person name="Shi R."/>
            <person name="Duckworth R."/>
            <person name="Johnson A."/>
            <person name="Loviza R."/>
            <person name="Walstead R."/>
            <person name="Shah Z."/>
            <person name="Kiflezghi M."/>
            <person name="Wade K."/>
            <person name="Ball S.L."/>
            <person name="Bradley K.W."/>
            <person name="Asai D.J."/>
            <person name="Bowman C.A."/>
            <person name="Russell D.A."/>
            <person name="Pope W.H."/>
            <person name="Jacobs-Sera D."/>
            <person name="Hendrix R.W."/>
            <person name="Hatfull G.F."/>
        </authorList>
    </citation>
    <scope>NUCLEOTIDE SEQUENCE</scope>
</reference>
<dbReference type="EMBL" id="CZKA01000067">
    <property type="protein sequence ID" value="CUR60217.1"/>
    <property type="molecule type" value="Genomic_DNA"/>
</dbReference>
<dbReference type="CDD" id="cd00995">
    <property type="entry name" value="PBP2_NikA_DppA_OppA_like"/>
    <property type="match status" value="1"/>
</dbReference>
<evidence type="ECO:0000256" key="3">
    <source>
        <dbReference type="ARBA" id="ARBA00022448"/>
    </source>
</evidence>
<feature type="transmembrane region" description="Helical" evidence="6">
    <location>
        <begin position="650"/>
        <end position="670"/>
    </location>
</feature>
<evidence type="ECO:0000256" key="1">
    <source>
        <dbReference type="ARBA" id="ARBA00004196"/>
    </source>
</evidence>
<proteinExistence type="inferred from homology"/>
<keyword evidence="3" id="KW-0813">Transport</keyword>
<name>A0A2P2CE50_9ZZZZ</name>
<comment type="similarity">
    <text evidence="2">Belongs to the bacterial solute-binding protein 5 family.</text>
</comment>
<dbReference type="GO" id="GO:0015833">
    <property type="term" value="P:peptide transport"/>
    <property type="evidence" value="ECO:0007669"/>
    <property type="project" value="TreeGrafter"/>
</dbReference>
<dbReference type="Pfam" id="PF00496">
    <property type="entry name" value="SBP_bac_5"/>
    <property type="match status" value="1"/>
</dbReference>
<keyword evidence="6" id="KW-0472">Membrane</keyword>
<dbReference type="Gene3D" id="3.10.105.10">
    <property type="entry name" value="Dipeptide-binding Protein, Domain 3"/>
    <property type="match status" value="1"/>
</dbReference>
<dbReference type="PANTHER" id="PTHR30290:SF10">
    <property type="entry name" value="PERIPLASMIC OLIGOPEPTIDE-BINDING PROTEIN-RELATED"/>
    <property type="match status" value="1"/>
</dbReference>
<evidence type="ECO:0000259" key="7">
    <source>
        <dbReference type="Pfam" id="PF00496"/>
    </source>
</evidence>
<evidence type="ECO:0000256" key="5">
    <source>
        <dbReference type="SAM" id="MobiDB-lite"/>
    </source>
</evidence>
<evidence type="ECO:0000256" key="6">
    <source>
        <dbReference type="SAM" id="Phobius"/>
    </source>
</evidence>
<dbReference type="PANTHER" id="PTHR30290">
    <property type="entry name" value="PERIPLASMIC BINDING COMPONENT OF ABC TRANSPORTER"/>
    <property type="match status" value="1"/>
</dbReference>
<dbReference type="InterPro" id="IPR039424">
    <property type="entry name" value="SBP_5"/>
</dbReference>
<keyword evidence="4" id="KW-0732">Signal</keyword>
<accession>A0A2P2CE50</accession>
<sequence length="680" mass="73781">MRAGRFIPGPFRGKVSQKGGGLLPHPEPRVVTRHPVLAVREGRLGGVRRSGRGSGRHGGQGTPTRLAAAGALLAAVLLPGLAMQPAAQAADGDVTFTVGLLNEVDSFNPFRGIEAEAFEMWALTYDYMITYNMEDISPEPGLATTWETTDDGLSWTFDIREGVTWSDGEPLTAADIAYTYNRVMSGNIEGATWSSYLNGVDTVEAPDATHVVLTMKRPNAVLPLLPIPIVPEHIWKDVDSKEVKSYAAAPSDGQSVVGSGPFRLIEGEAGGSTYRFEANPDYWQGAPHIDKLVFRVYKSEDPAVQALIKGEIDFVEDITALQVDSLKDEETITAQMGDTGGFNEIAFNTGAVSLKTGDEIGDGNPALKDPKFRHALGYALDLDQIISKVYQGAGDPGTTIVPPAYEGFHWEPPEDVKFTFDLDKAGELLDEAGYEVGDDGLRTMPDGSPLGTLRLAARTDSSGNVSLRTMDFFQEWLSEIGIKAEVETYESSKLTDVILEGTFDAFEWGWYVEPDPDSMLSYMTCDQRENWSDSWYCNADYDALYEAQNQEMDLPTRQDMVKQMQEMLYTDSPYLVTAYWSTGEAVRSDRFACLQPQPDPGGIWLIQYGIHNYLSVRPAEDAGDCDGVASASRPTLAAAGADESDGSNGLWLGAAGAAVVVVLLAGGIALRRRGSAGDRE</sequence>
<dbReference type="SUPFAM" id="SSF53850">
    <property type="entry name" value="Periplasmic binding protein-like II"/>
    <property type="match status" value="1"/>
</dbReference>
<gene>
    <name evidence="8" type="ORF">NOCA270137</name>
</gene>
<evidence type="ECO:0000256" key="4">
    <source>
        <dbReference type="ARBA" id="ARBA00022729"/>
    </source>
</evidence>
<protein>
    <submittedName>
        <fullName evidence="8">Putative Extracellular solute-binding protein family 5</fullName>
    </submittedName>
</protein>
<feature type="domain" description="Solute-binding protein family 5" evidence="7">
    <location>
        <begin position="138"/>
        <end position="526"/>
    </location>
</feature>
<dbReference type="AlphaFoldDB" id="A0A2P2CE50"/>
<evidence type="ECO:0000313" key="8">
    <source>
        <dbReference type="EMBL" id="CUR60217.1"/>
    </source>
</evidence>
<feature type="region of interest" description="Disordered" evidence="5">
    <location>
        <begin position="44"/>
        <end position="63"/>
    </location>
</feature>
<evidence type="ECO:0000256" key="2">
    <source>
        <dbReference type="ARBA" id="ARBA00005695"/>
    </source>
</evidence>
<comment type="subcellular location">
    <subcellularLocation>
        <location evidence="1">Cell envelope</location>
    </subcellularLocation>
</comment>
<keyword evidence="6" id="KW-1133">Transmembrane helix</keyword>
<dbReference type="GO" id="GO:0030313">
    <property type="term" value="C:cell envelope"/>
    <property type="evidence" value="ECO:0007669"/>
    <property type="project" value="UniProtKB-SubCell"/>
</dbReference>